<keyword evidence="2" id="KW-1133">Transmembrane helix</keyword>
<dbReference type="AlphaFoldDB" id="A0A9P3G3L8"/>
<feature type="transmembrane region" description="Helical" evidence="2">
    <location>
        <begin position="166"/>
        <end position="187"/>
    </location>
</feature>
<sequence length="365" mass="39186">MSTPEAVSVGRLALDGIVDVKADVPRVVLEPFPFGLYTVIVCIGYNALPRFNARSKTAGAAVIACAVMYAVAVVHFAVDVHWLAANVARSHKLADIAATCLDALGAGGASASCFYGSDYDILEAALAPAEQGKEWATTMLLDINIILSTGILLWRAWTETVRRRLMAWLWGVSFVTIFAIYIAGTAFDGAVDGISIVATFITWLLLVWIAILGVQRIQRDRSISKQMQALSHWNQVSSVVRLAFESGVLYALLWTVLAAWCTTIWETWSLPENGLSAGGSAFASAMRAFVRGPLVDVVGSYATLTLVLCERREPSPSRAAIADSNLHAHVRDSCATVVAHGGAGGDAKENWDEERGVGSENARMV</sequence>
<evidence type="ECO:0000256" key="1">
    <source>
        <dbReference type="SAM" id="MobiDB-lite"/>
    </source>
</evidence>
<feature type="transmembrane region" description="Helical" evidence="2">
    <location>
        <begin position="193"/>
        <end position="214"/>
    </location>
</feature>
<protein>
    <submittedName>
        <fullName evidence="3">Uncharacterized protein</fullName>
    </submittedName>
</protein>
<reference evidence="3 4" key="1">
    <citation type="submission" date="2021-08" db="EMBL/GenBank/DDBJ databases">
        <title>Draft Genome Sequence of Phanerochaete sordida strain YK-624.</title>
        <authorList>
            <person name="Mori T."/>
            <person name="Dohra H."/>
            <person name="Suzuki T."/>
            <person name="Kawagishi H."/>
            <person name="Hirai H."/>
        </authorList>
    </citation>
    <scope>NUCLEOTIDE SEQUENCE [LARGE SCALE GENOMIC DNA]</scope>
    <source>
        <strain evidence="3 4">YK-624</strain>
    </source>
</reference>
<feature type="compositionally biased region" description="Basic and acidic residues" evidence="1">
    <location>
        <begin position="346"/>
        <end position="357"/>
    </location>
</feature>
<keyword evidence="4" id="KW-1185">Reference proteome</keyword>
<feature type="transmembrane region" description="Helical" evidence="2">
    <location>
        <begin position="31"/>
        <end position="48"/>
    </location>
</feature>
<organism evidence="3 4">
    <name type="scientific">Phanerochaete sordida</name>
    <dbReference type="NCBI Taxonomy" id="48140"/>
    <lineage>
        <taxon>Eukaryota</taxon>
        <taxon>Fungi</taxon>
        <taxon>Dikarya</taxon>
        <taxon>Basidiomycota</taxon>
        <taxon>Agaricomycotina</taxon>
        <taxon>Agaricomycetes</taxon>
        <taxon>Polyporales</taxon>
        <taxon>Phanerochaetaceae</taxon>
        <taxon>Phanerochaete</taxon>
    </lineage>
</organism>
<accession>A0A9P3G3L8</accession>
<evidence type="ECO:0000313" key="4">
    <source>
        <dbReference type="Proteomes" id="UP000703269"/>
    </source>
</evidence>
<evidence type="ECO:0000256" key="2">
    <source>
        <dbReference type="SAM" id="Phobius"/>
    </source>
</evidence>
<feature type="region of interest" description="Disordered" evidence="1">
    <location>
        <begin position="345"/>
        <end position="365"/>
    </location>
</feature>
<dbReference type="EMBL" id="BPQB01000006">
    <property type="protein sequence ID" value="GJE87254.1"/>
    <property type="molecule type" value="Genomic_DNA"/>
</dbReference>
<proteinExistence type="predicted"/>
<keyword evidence="2" id="KW-0472">Membrane</keyword>
<dbReference type="Proteomes" id="UP000703269">
    <property type="component" value="Unassembled WGS sequence"/>
</dbReference>
<comment type="caution">
    <text evidence="3">The sequence shown here is derived from an EMBL/GenBank/DDBJ whole genome shotgun (WGS) entry which is preliminary data.</text>
</comment>
<keyword evidence="2" id="KW-0812">Transmembrane</keyword>
<feature type="transmembrane region" description="Helical" evidence="2">
    <location>
        <begin position="60"/>
        <end position="78"/>
    </location>
</feature>
<feature type="transmembrane region" description="Helical" evidence="2">
    <location>
        <begin position="135"/>
        <end position="154"/>
    </location>
</feature>
<evidence type="ECO:0000313" key="3">
    <source>
        <dbReference type="EMBL" id="GJE87254.1"/>
    </source>
</evidence>
<gene>
    <name evidence="3" type="ORF">PsYK624_033370</name>
</gene>
<name>A0A9P3G3L8_9APHY</name>